<evidence type="ECO:0000313" key="2">
    <source>
        <dbReference type="Proteomes" id="UP001208570"/>
    </source>
</evidence>
<accession>A0AAD9JID3</accession>
<organism evidence="1 2">
    <name type="scientific">Paralvinella palmiformis</name>
    <dbReference type="NCBI Taxonomy" id="53620"/>
    <lineage>
        <taxon>Eukaryota</taxon>
        <taxon>Metazoa</taxon>
        <taxon>Spiralia</taxon>
        <taxon>Lophotrochozoa</taxon>
        <taxon>Annelida</taxon>
        <taxon>Polychaeta</taxon>
        <taxon>Sedentaria</taxon>
        <taxon>Canalipalpata</taxon>
        <taxon>Terebellida</taxon>
        <taxon>Terebelliformia</taxon>
        <taxon>Alvinellidae</taxon>
        <taxon>Paralvinella</taxon>
    </lineage>
</organism>
<dbReference type="EMBL" id="JAODUP010000300">
    <property type="protein sequence ID" value="KAK2153332.1"/>
    <property type="molecule type" value="Genomic_DNA"/>
</dbReference>
<sequence>MPLLIDAIEAENDDDWITPIETEDVTIPNKLDTGFQMDILPLKDYENIRAKKRIIKNSVELEAYNNQSIPRSLSLTPQLCTDIKDPALLKDTSVQTIEIEGPIKCLLRLWHWPVYTKSDMFVDVYCSTVDSLSVDYAIPVKEVSAFIRGITSLGL</sequence>
<evidence type="ECO:0000313" key="1">
    <source>
        <dbReference type="EMBL" id="KAK2153332.1"/>
    </source>
</evidence>
<dbReference type="AlphaFoldDB" id="A0AAD9JID3"/>
<gene>
    <name evidence="1" type="ORF">LSH36_300g02003</name>
</gene>
<keyword evidence="2" id="KW-1185">Reference proteome</keyword>
<reference evidence="1" key="1">
    <citation type="journal article" date="2023" name="Mol. Biol. Evol.">
        <title>Third-Generation Sequencing Reveals the Adaptive Role of the Epigenome in Three Deep-Sea Polychaetes.</title>
        <authorList>
            <person name="Perez M."/>
            <person name="Aroh O."/>
            <person name="Sun Y."/>
            <person name="Lan Y."/>
            <person name="Juniper S.K."/>
            <person name="Young C.R."/>
            <person name="Angers B."/>
            <person name="Qian P.Y."/>
        </authorList>
    </citation>
    <scope>NUCLEOTIDE SEQUENCE</scope>
    <source>
        <strain evidence="1">P08H-3</strain>
    </source>
</reference>
<name>A0AAD9JID3_9ANNE</name>
<proteinExistence type="predicted"/>
<dbReference type="Proteomes" id="UP001208570">
    <property type="component" value="Unassembled WGS sequence"/>
</dbReference>
<protein>
    <submittedName>
        <fullName evidence="1">Uncharacterized protein</fullName>
    </submittedName>
</protein>
<comment type="caution">
    <text evidence="1">The sequence shown here is derived from an EMBL/GenBank/DDBJ whole genome shotgun (WGS) entry which is preliminary data.</text>
</comment>